<dbReference type="Proteomes" id="UP000692954">
    <property type="component" value="Unassembled WGS sequence"/>
</dbReference>
<name>A0A8S1R7T4_9CILI</name>
<accession>A0A8S1R7T4</accession>
<gene>
    <name evidence="1" type="ORF">PSON_ATCC_30995.1.T1500089</name>
</gene>
<sequence>MLFNLSYTNIQIRQTQNYTCILQIYLINYQCYIFYYLVKSLIKLCLFLGTQLFYCYFFLYANSKIDLAENVINQEIKKLIVVKYNFNEILKITSNLNNNLIEQKSIQRQLEFSYKSTLRLRNSQQIPQLLQFQTQLKIQLLFDIYKTYIQFRQFRFLNLFIIILKQYSRSDIVIQTDQNKKTKQNKQIYTKNYENKIQQQLHQLKQIILLKINDIKILKFQEIFL</sequence>
<comment type="caution">
    <text evidence="1">The sequence shown here is derived from an EMBL/GenBank/DDBJ whole genome shotgun (WGS) entry which is preliminary data.</text>
</comment>
<dbReference type="AlphaFoldDB" id="A0A8S1R7T4"/>
<keyword evidence="2" id="KW-1185">Reference proteome</keyword>
<organism evidence="1 2">
    <name type="scientific">Paramecium sonneborni</name>
    <dbReference type="NCBI Taxonomy" id="65129"/>
    <lineage>
        <taxon>Eukaryota</taxon>
        <taxon>Sar</taxon>
        <taxon>Alveolata</taxon>
        <taxon>Ciliophora</taxon>
        <taxon>Intramacronucleata</taxon>
        <taxon>Oligohymenophorea</taxon>
        <taxon>Peniculida</taxon>
        <taxon>Parameciidae</taxon>
        <taxon>Paramecium</taxon>
    </lineage>
</organism>
<evidence type="ECO:0000313" key="2">
    <source>
        <dbReference type="Proteomes" id="UP000692954"/>
    </source>
</evidence>
<reference evidence="1" key="1">
    <citation type="submission" date="2021-01" db="EMBL/GenBank/DDBJ databases">
        <authorList>
            <consortium name="Genoscope - CEA"/>
            <person name="William W."/>
        </authorList>
    </citation>
    <scope>NUCLEOTIDE SEQUENCE</scope>
</reference>
<evidence type="ECO:0000313" key="1">
    <source>
        <dbReference type="EMBL" id="CAD8124306.1"/>
    </source>
</evidence>
<proteinExistence type="predicted"/>
<protein>
    <submittedName>
        <fullName evidence="1">Uncharacterized protein</fullName>
    </submittedName>
</protein>
<dbReference type="EMBL" id="CAJJDN010000150">
    <property type="protein sequence ID" value="CAD8124306.1"/>
    <property type="molecule type" value="Genomic_DNA"/>
</dbReference>